<comment type="caution">
    <text evidence="4">The sequence shown here is derived from an EMBL/GenBank/DDBJ whole genome shotgun (WGS) entry which is preliminary data.</text>
</comment>
<comment type="subcellular location">
    <subcellularLocation>
        <location evidence="1">Secreted</location>
    </subcellularLocation>
</comment>
<dbReference type="SUPFAM" id="SSF50876">
    <property type="entry name" value="Avidin/streptavidin"/>
    <property type="match status" value="1"/>
</dbReference>
<evidence type="ECO:0000256" key="2">
    <source>
        <dbReference type="ARBA" id="ARBA00022525"/>
    </source>
</evidence>
<dbReference type="Gene3D" id="2.40.128.30">
    <property type="entry name" value="Avidin-like"/>
    <property type="match status" value="1"/>
</dbReference>
<dbReference type="GO" id="GO:0009374">
    <property type="term" value="F:biotin binding"/>
    <property type="evidence" value="ECO:0007669"/>
    <property type="project" value="InterPro"/>
</dbReference>
<protein>
    <submittedName>
        <fullName evidence="4">Uncharacterized protein</fullName>
    </submittedName>
</protein>
<dbReference type="GO" id="GO:0005576">
    <property type="term" value="C:extracellular region"/>
    <property type="evidence" value="ECO:0007669"/>
    <property type="project" value="UniProtKB-SubCell"/>
</dbReference>
<dbReference type="AlphaFoldDB" id="A0A0L0M091"/>
<dbReference type="InterPro" id="IPR005468">
    <property type="entry name" value="Avidin/str"/>
</dbReference>
<organism evidence="4 5">
    <name type="scientific">Candidatus Burkholderia verschuerenii</name>
    <dbReference type="NCBI Taxonomy" id="242163"/>
    <lineage>
        <taxon>Bacteria</taxon>
        <taxon>Pseudomonadati</taxon>
        <taxon>Pseudomonadota</taxon>
        <taxon>Betaproteobacteria</taxon>
        <taxon>Burkholderiales</taxon>
        <taxon>Burkholderiaceae</taxon>
        <taxon>Burkholderia</taxon>
    </lineage>
</organism>
<dbReference type="OrthoDB" id="9023553at2"/>
<proteinExistence type="predicted"/>
<name>A0A0L0M091_9BURK</name>
<dbReference type="Proteomes" id="UP000036959">
    <property type="component" value="Unassembled WGS sequence"/>
</dbReference>
<dbReference type="Pfam" id="PF01382">
    <property type="entry name" value="Avidin"/>
    <property type="match status" value="1"/>
</dbReference>
<gene>
    <name evidence="4" type="ORF">BVER_03991c</name>
</gene>
<dbReference type="RefSeq" id="WP_050456144.1">
    <property type="nucleotide sequence ID" value="NZ_LFJJ01000363.1"/>
</dbReference>
<reference evidence="5" key="1">
    <citation type="submission" date="2015-06" db="EMBL/GenBank/DDBJ databases">
        <title>Comparative genomics of Burkholderia leaf nodule symbionts.</title>
        <authorList>
            <person name="Carlier A."/>
            <person name="Eberl L."/>
            <person name="Pinto-Carbo M."/>
        </authorList>
    </citation>
    <scope>NUCLEOTIDE SEQUENCE [LARGE SCALE GENOMIC DNA]</scope>
    <source>
        <strain evidence="5">UZHbot4</strain>
    </source>
</reference>
<dbReference type="InterPro" id="IPR036896">
    <property type="entry name" value="Avidin-like_sf"/>
</dbReference>
<keyword evidence="3" id="KW-0732">Signal</keyword>
<keyword evidence="5" id="KW-1185">Reference proteome</keyword>
<evidence type="ECO:0000313" key="5">
    <source>
        <dbReference type="Proteomes" id="UP000036959"/>
    </source>
</evidence>
<dbReference type="EMBL" id="LFJJ01000363">
    <property type="protein sequence ID" value="KND55660.1"/>
    <property type="molecule type" value="Genomic_DNA"/>
</dbReference>
<evidence type="ECO:0000313" key="4">
    <source>
        <dbReference type="EMBL" id="KND55660.1"/>
    </source>
</evidence>
<evidence type="ECO:0000256" key="3">
    <source>
        <dbReference type="ARBA" id="ARBA00022729"/>
    </source>
</evidence>
<sequence>MNRPEQVFQLNTAPKLSSVVDFNGTWKNELNSIMKIQVSADGMVMGSYTLDSSPFAGTEMKLICHSVGDLLTFTVRFAEVAITSWTAHGVIENKVQKFSPYGSRLLPLLTKKIRWSNGKPC</sequence>
<accession>A0A0L0M091</accession>
<evidence type="ECO:0000256" key="1">
    <source>
        <dbReference type="ARBA" id="ARBA00004613"/>
    </source>
</evidence>
<dbReference type="PATRIC" id="fig|242163.4.peg.4674"/>
<keyword evidence="2" id="KW-0964">Secreted</keyword>